<dbReference type="RefSeq" id="WP_244676051.1">
    <property type="nucleotide sequence ID" value="NZ_CP095046.1"/>
</dbReference>
<evidence type="ECO:0000313" key="1">
    <source>
        <dbReference type="EMBL" id="UOQ72693.1"/>
    </source>
</evidence>
<reference evidence="1" key="1">
    <citation type="submission" date="2022-04" db="EMBL/GenBank/DDBJ databases">
        <title>Hymenobacter sp. isolated from the air.</title>
        <authorList>
            <person name="Won M."/>
            <person name="Lee C.-M."/>
            <person name="Woen H.-Y."/>
            <person name="Kwon S.-W."/>
        </authorList>
    </citation>
    <scope>NUCLEOTIDE SEQUENCE</scope>
    <source>
        <strain evidence="1">5116S-3</strain>
    </source>
</reference>
<dbReference type="KEGG" id="hcu:MUN79_01475"/>
<keyword evidence="2" id="KW-1185">Reference proteome</keyword>
<gene>
    <name evidence="1" type="ORF">MUN79_01475</name>
</gene>
<protein>
    <submittedName>
        <fullName evidence="1">Uncharacterized protein</fullName>
    </submittedName>
</protein>
<evidence type="ECO:0000313" key="2">
    <source>
        <dbReference type="Proteomes" id="UP000831796"/>
    </source>
</evidence>
<dbReference type="EMBL" id="CP095046">
    <property type="protein sequence ID" value="UOQ72693.1"/>
    <property type="molecule type" value="Genomic_DNA"/>
</dbReference>
<accession>A0A8T9QCY4</accession>
<sequence>MKHPLLILSLFATLFSCKKEHTPDPEPGTAEHTLTRSFLFPGEGIRLDTAYTTQQIPATASMKTLNAQQGYFSLYFGTLLNFSSFPNKDFVAISIPLSKLRPGVVGDYEFSHTQLNGTTYTPVGDVKGSLYLRYYPKQVAILDANGTLATPGVLRITAYDAKRHLISGNFSTGSDGTLALSPLTTGYAYFKLQLTGSFTNLPVEQ</sequence>
<proteinExistence type="predicted"/>
<dbReference type="PROSITE" id="PS51257">
    <property type="entry name" value="PROKAR_LIPOPROTEIN"/>
    <property type="match status" value="1"/>
</dbReference>
<name>A0A8T9QCY4_9BACT</name>
<dbReference type="Proteomes" id="UP000831796">
    <property type="component" value="Chromosome"/>
</dbReference>
<organism evidence="1 2">
    <name type="scientific">Hymenobacter cellulosilyticus</name>
    <dbReference type="NCBI Taxonomy" id="2932248"/>
    <lineage>
        <taxon>Bacteria</taxon>
        <taxon>Pseudomonadati</taxon>
        <taxon>Bacteroidota</taxon>
        <taxon>Cytophagia</taxon>
        <taxon>Cytophagales</taxon>
        <taxon>Hymenobacteraceae</taxon>
        <taxon>Hymenobacter</taxon>
    </lineage>
</organism>
<dbReference type="AlphaFoldDB" id="A0A8T9QCY4"/>